<evidence type="ECO:0000313" key="2">
    <source>
        <dbReference type="Proteomes" id="UP000649573"/>
    </source>
</evidence>
<comment type="caution">
    <text evidence="1">The sequence shown here is derived from an EMBL/GenBank/DDBJ whole genome shotgun (WGS) entry which is preliminary data.</text>
</comment>
<proteinExistence type="predicted"/>
<keyword evidence="2" id="KW-1185">Reference proteome</keyword>
<organism evidence="1 2">
    <name type="scientific">Lentzea flava</name>
    <dbReference type="NCBI Taxonomy" id="103732"/>
    <lineage>
        <taxon>Bacteria</taxon>
        <taxon>Bacillati</taxon>
        <taxon>Actinomycetota</taxon>
        <taxon>Actinomycetes</taxon>
        <taxon>Pseudonocardiales</taxon>
        <taxon>Pseudonocardiaceae</taxon>
        <taxon>Lentzea</taxon>
    </lineage>
</organism>
<gene>
    <name evidence="1" type="ORF">GCM10010178_76070</name>
</gene>
<dbReference type="RefSeq" id="WP_189258631.1">
    <property type="nucleotide sequence ID" value="NZ_BMRE01000053.1"/>
</dbReference>
<dbReference type="EMBL" id="BMRE01000053">
    <property type="protein sequence ID" value="GGU73350.1"/>
    <property type="molecule type" value="Genomic_DNA"/>
</dbReference>
<accession>A0ABQ2VB12</accession>
<protein>
    <recommendedName>
        <fullName evidence="3">IrrE N-terminal-like domain-containing protein</fullName>
    </recommendedName>
</protein>
<evidence type="ECO:0008006" key="3">
    <source>
        <dbReference type="Google" id="ProtNLM"/>
    </source>
</evidence>
<reference evidence="2" key="1">
    <citation type="journal article" date="2019" name="Int. J. Syst. Evol. Microbiol.">
        <title>The Global Catalogue of Microorganisms (GCM) 10K type strain sequencing project: providing services to taxonomists for standard genome sequencing and annotation.</title>
        <authorList>
            <consortium name="The Broad Institute Genomics Platform"/>
            <consortium name="The Broad Institute Genome Sequencing Center for Infectious Disease"/>
            <person name="Wu L."/>
            <person name="Ma J."/>
        </authorList>
    </citation>
    <scope>NUCLEOTIDE SEQUENCE [LARGE SCALE GENOMIC DNA]</scope>
    <source>
        <strain evidence="2">JCM 3296</strain>
    </source>
</reference>
<evidence type="ECO:0000313" key="1">
    <source>
        <dbReference type="EMBL" id="GGU73350.1"/>
    </source>
</evidence>
<dbReference type="Proteomes" id="UP000649573">
    <property type="component" value="Unassembled WGS sequence"/>
</dbReference>
<name>A0ABQ2VB12_9PSEU</name>
<sequence length="350" mass="38944">MTGPPSPVEQEYRDLLARHGFAHLLDPPDPELVREFVERLSETDREFLGNDFLDELRANDYRQPYHNRFDEAHQNIRRALAAGGLELPGEVYVGEYPHRSFNAQAVAGRTGTLILLNTGLLTLLDRVGTAIGASLLTFGRTPDGRITRATATPSQEQQRVSATTVFAESLVTYLAQDGVRLPERLSTPFDERGMFGFLMASSAVNFTVGHEFGHLLAGHLHETTGHHDIRDWRAESLRREHEADELAALLLLRGLDPSADFLHRALAVAGPFLFLALDHLITRVQQEIYDLPDGVIERTHPPSDERAAAVRAVFTELGDPNALQFADAVVTWLSGREDEVLAHVRRLLAD</sequence>